<comment type="similarity">
    <text evidence="2">Belongs to the Integrator subunit 10 family.</text>
</comment>
<evidence type="ECO:0000256" key="1">
    <source>
        <dbReference type="ARBA" id="ARBA00004123"/>
    </source>
</evidence>
<reference evidence="5 6" key="1">
    <citation type="submission" date="2024-08" db="EMBL/GenBank/DDBJ databases">
        <authorList>
            <person name="Cucini C."/>
            <person name="Frati F."/>
        </authorList>
    </citation>
    <scope>NUCLEOTIDE SEQUENCE [LARGE SCALE GENOMIC DNA]</scope>
</reference>
<dbReference type="Proteomes" id="UP001642540">
    <property type="component" value="Unassembled WGS sequence"/>
</dbReference>
<dbReference type="EMBL" id="CAXLJM020000024">
    <property type="protein sequence ID" value="CAL8090047.1"/>
    <property type="molecule type" value="Genomic_DNA"/>
</dbReference>
<keyword evidence="6" id="KW-1185">Reference proteome</keyword>
<comment type="subcellular location">
    <subcellularLocation>
        <location evidence="1">Nucleus</location>
    </subcellularLocation>
</comment>
<accession>A0ABP1Q5R3</accession>
<dbReference type="PRINTS" id="PR02106">
    <property type="entry name" value="INTSUBUNIT10"/>
</dbReference>
<sequence>MPYTDQDICNFFIKKSKNTEDSSISEAKAWLLTGRSLIPKNFQIQLQSYLLEKRQKNAEGCARCFEVLFRMFPMEIIEEVNEMANAVKAVTLSTVKESQEEIFLNKVFNSLPVAMRMEVLMHRSEHTPILLEKCQSVLLMVKLFPDVVNQHGGNMLYTLSGCDADVHSPFRSHLVTELVPAVLRLCKNLQPSPALITLLNQCIEYYVLVDDEQEKDDTENDTRWEKLYGVVDQIGAILNWSIAPFFRDAAHSTGSTNVEMLLQSLCVAVQHRSHYTPTELAYIAVVIFLRCITAYYEKLSTSNICKFSGKEKTKLTLVEAFLPQPTSQQRNESPDPNLAVITTVSSNSSLHSDPSQLLQYFHTATKIWQLIQSLAGDRLEKEFFIILSSMNSLNFEKWSVFQEFEFDYKTYVGQHQIADSNRTNSLVKLVSMYCGLRNYKSAAECAIKVVNEISTSPTTPTGAIAASPPVDLKANPFPRSRSISGTFSGLSVTKQTNFSFFNCSSYATHSKGYLVPQRRVHFISENKSEVLAYAVNVLIQCFQSQMDTASSQKDDLCIGHLITLLQLEWYSPPADMLLTQILDMIRSKGAFRYFPYFADFIIEADILEQFMALGSNQNSANKPIVLDIFSGGNGGNVSGYTENSTRRMGTRGVERGAKNDFKLCMKKQMLKNARENLESLIIKFLTLNKVDIMTCLEGR</sequence>
<proteinExistence type="inferred from homology"/>
<dbReference type="PANTHER" id="PTHR16055:SF2">
    <property type="entry name" value="INTEGRATOR COMPLEX SUBUNIT 10"/>
    <property type="match status" value="1"/>
</dbReference>
<evidence type="ECO:0000256" key="2">
    <source>
        <dbReference type="ARBA" id="ARBA00010391"/>
    </source>
</evidence>
<protein>
    <recommendedName>
        <fullName evidence="3">Integrator complex subunit 10</fullName>
    </recommendedName>
</protein>
<comment type="caution">
    <text evidence="5">The sequence shown here is derived from an EMBL/GenBank/DDBJ whole genome shotgun (WGS) entry which is preliminary data.</text>
</comment>
<evidence type="ECO:0000256" key="4">
    <source>
        <dbReference type="ARBA" id="ARBA00023242"/>
    </source>
</evidence>
<name>A0ABP1Q5R3_9HEXA</name>
<organism evidence="5 6">
    <name type="scientific">Orchesella dallaii</name>
    <dbReference type="NCBI Taxonomy" id="48710"/>
    <lineage>
        <taxon>Eukaryota</taxon>
        <taxon>Metazoa</taxon>
        <taxon>Ecdysozoa</taxon>
        <taxon>Arthropoda</taxon>
        <taxon>Hexapoda</taxon>
        <taxon>Collembola</taxon>
        <taxon>Entomobryomorpha</taxon>
        <taxon>Entomobryoidea</taxon>
        <taxon>Orchesellidae</taxon>
        <taxon>Orchesellinae</taxon>
        <taxon>Orchesella</taxon>
    </lineage>
</organism>
<evidence type="ECO:0000313" key="6">
    <source>
        <dbReference type="Proteomes" id="UP001642540"/>
    </source>
</evidence>
<dbReference type="PANTHER" id="PTHR16055">
    <property type="entry name" value="INTEGRATOR COMPLEX SUBUNIT 10"/>
    <property type="match status" value="1"/>
</dbReference>
<gene>
    <name evidence="5" type="ORF">ODALV1_LOCUS7537</name>
</gene>
<evidence type="ECO:0000313" key="5">
    <source>
        <dbReference type="EMBL" id="CAL8090047.1"/>
    </source>
</evidence>
<dbReference type="InterPro" id="IPR026164">
    <property type="entry name" value="Int_cplx_su10"/>
</dbReference>
<dbReference type="Pfam" id="PF21045">
    <property type="entry name" value="INT10"/>
    <property type="match status" value="2"/>
</dbReference>
<keyword evidence="4" id="KW-0539">Nucleus</keyword>
<evidence type="ECO:0000256" key="3">
    <source>
        <dbReference type="ARBA" id="ARBA00016811"/>
    </source>
</evidence>